<gene>
    <name evidence="4" type="ORF">RKE40_00600</name>
</gene>
<dbReference type="InterPro" id="IPR002563">
    <property type="entry name" value="Flavin_Rdtase-like_dom"/>
</dbReference>
<dbReference type="SUPFAM" id="SSF50475">
    <property type="entry name" value="FMN-binding split barrel"/>
    <property type="match status" value="1"/>
</dbReference>
<comment type="similarity">
    <text evidence="1">Belongs to the non-flavoprotein flavin reductase family.</text>
</comment>
<dbReference type="Gene3D" id="2.30.110.10">
    <property type="entry name" value="Electron Transport, Fmn-binding Protein, Chain A"/>
    <property type="match status" value="1"/>
</dbReference>
<dbReference type="Pfam" id="PF01613">
    <property type="entry name" value="Flavin_Reduct"/>
    <property type="match status" value="1"/>
</dbReference>
<dbReference type="InterPro" id="IPR050268">
    <property type="entry name" value="NADH-dep_flavin_reductase"/>
</dbReference>
<dbReference type="InterPro" id="IPR012349">
    <property type="entry name" value="Split_barrel_FMN-bd"/>
</dbReference>
<feature type="domain" description="Flavin reductase like" evidence="3">
    <location>
        <begin position="46"/>
        <end position="193"/>
    </location>
</feature>
<dbReference type="EMBL" id="JAWDID010000001">
    <property type="protein sequence ID" value="MDU0338355.1"/>
    <property type="molecule type" value="Genomic_DNA"/>
</dbReference>
<dbReference type="PANTHER" id="PTHR30466:SF11">
    <property type="entry name" value="FLAVIN-DEPENDENT MONOOXYGENASE, REDUCTASE SUBUNIT HSAB"/>
    <property type="match status" value="1"/>
</dbReference>
<keyword evidence="5" id="KW-1185">Reference proteome</keyword>
<evidence type="ECO:0000259" key="3">
    <source>
        <dbReference type="SMART" id="SM00903"/>
    </source>
</evidence>
<reference evidence="4 5" key="1">
    <citation type="submission" date="2023-09" db="EMBL/GenBank/DDBJ databases">
        <title>Whole genome shotgun sequencing (WGS) of Bosea sp. ZW T0_25, isolated from stored onions (Allium cepa).</title>
        <authorList>
            <person name="Stoll D.A."/>
            <person name="Huch M."/>
        </authorList>
    </citation>
    <scope>NUCLEOTIDE SEQUENCE [LARGE SCALE GENOMIC DNA]</scope>
    <source>
        <strain evidence="4 5">ZW T0_25</strain>
    </source>
</reference>
<evidence type="ECO:0000313" key="5">
    <source>
        <dbReference type="Proteomes" id="UP001254257"/>
    </source>
</evidence>
<evidence type="ECO:0000313" key="4">
    <source>
        <dbReference type="EMBL" id="MDU0338355.1"/>
    </source>
</evidence>
<sequence>MTIVPLVTKASPTEPALRSRGGPRIARLASGPVPAREDVAAFRAALRHLAGGVSVITTGRGEDRTGLTATSVASLSAEPPTLMFGLNLASSSFPVLTRHRSFAVNFLNAAQKQIADRFAGRAGEKGAARYAGASWSSGPSGAPLLDGALAALDCEVEELIERHSHAIVIGRVREIRLGGDDAALLYWRGDYERLGWMAEEASTALGLRSL</sequence>
<dbReference type="PANTHER" id="PTHR30466">
    <property type="entry name" value="FLAVIN REDUCTASE"/>
    <property type="match status" value="1"/>
</dbReference>
<dbReference type="EC" id="1.-.-.-" evidence="4"/>
<proteinExistence type="inferred from homology"/>
<keyword evidence="2 4" id="KW-0560">Oxidoreductase</keyword>
<evidence type="ECO:0000256" key="2">
    <source>
        <dbReference type="ARBA" id="ARBA00023002"/>
    </source>
</evidence>
<dbReference type="GO" id="GO:0016491">
    <property type="term" value="F:oxidoreductase activity"/>
    <property type="evidence" value="ECO:0007669"/>
    <property type="project" value="UniProtKB-KW"/>
</dbReference>
<dbReference type="RefSeq" id="WP_316016303.1">
    <property type="nucleotide sequence ID" value="NZ_JAWDID010000001.1"/>
</dbReference>
<protein>
    <submittedName>
        <fullName evidence="4">Flavin reductase family protein</fullName>
        <ecNumber evidence="4">1.-.-.-</ecNumber>
    </submittedName>
</protein>
<name>A0ABU3S1W0_9HYPH</name>
<dbReference type="Proteomes" id="UP001254257">
    <property type="component" value="Unassembled WGS sequence"/>
</dbReference>
<organism evidence="4 5">
    <name type="scientific">Bosea rubneri</name>
    <dbReference type="NCBI Taxonomy" id="3075434"/>
    <lineage>
        <taxon>Bacteria</taxon>
        <taxon>Pseudomonadati</taxon>
        <taxon>Pseudomonadota</taxon>
        <taxon>Alphaproteobacteria</taxon>
        <taxon>Hyphomicrobiales</taxon>
        <taxon>Boseaceae</taxon>
        <taxon>Bosea</taxon>
    </lineage>
</organism>
<accession>A0ABU3S1W0</accession>
<dbReference type="SMART" id="SM00903">
    <property type="entry name" value="Flavin_Reduct"/>
    <property type="match status" value="1"/>
</dbReference>
<evidence type="ECO:0000256" key="1">
    <source>
        <dbReference type="ARBA" id="ARBA00008898"/>
    </source>
</evidence>
<comment type="caution">
    <text evidence="4">The sequence shown here is derived from an EMBL/GenBank/DDBJ whole genome shotgun (WGS) entry which is preliminary data.</text>
</comment>